<proteinExistence type="predicted"/>
<protein>
    <submittedName>
        <fullName evidence="1">Uncharacterized protein</fullName>
    </submittedName>
</protein>
<evidence type="ECO:0000313" key="1">
    <source>
        <dbReference type="EMBL" id="KAI4463254.1"/>
    </source>
</evidence>
<gene>
    <name evidence="1" type="ORF">MML48_4g00000709</name>
</gene>
<organism evidence="1 2">
    <name type="scientific">Holotrichia oblita</name>
    <name type="common">Chafer beetle</name>
    <dbReference type="NCBI Taxonomy" id="644536"/>
    <lineage>
        <taxon>Eukaryota</taxon>
        <taxon>Metazoa</taxon>
        <taxon>Ecdysozoa</taxon>
        <taxon>Arthropoda</taxon>
        <taxon>Hexapoda</taxon>
        <taxon>Insecta</taxon>
        <taxon>Pterygota</taxon>
        <taxon>Neoptera</taxon>
        <taxon>Endopterygota</taxon>
        <taxon>Coleoptera</taxon>
        <taxon>Polyphaga</taxon>
        <taxon>Scarabaeiformia</taxon>
        <taxon>Scarabaeidae</taxon>
        <taxon>Melolonthinae</taxon>
        <taxon>Holotrichia</taxon>
    </lineage>
</organism>
<sequence>MINLIRKEGNFTLLDENKIRPVQRAPEQYQNKRLGEEQTVQEFLPCPFCKGIYRSKSLRKHSKRCSYNTQADKKYNTASLGQNLLIFKASRRAFLDKLRLKKEDSSEMHLFAKMDPNEEARLLKIWEELEREDELDEQNRAHLVKLDDEESDVDGLEDEFDHQTDSEISADDSDATYDNDLKSFYKKWTIKDAMYSAAESWSEITPITLRKSWRKLFPEENDIINEDSVQVTTESLMNIAQNVNGFEGVDRDDLEAWLKIDEEDPGYEIKDDSAIVSETLGIASTDDDSDDEFVTEDSAIKKISFAEALSCSETLLEYLEQQDDTNYNEITSEKQVPVCSFSKRTMTKKCRGMKANWTQDMIEEALALLRRGKSQRYVENKCGIPRRTLRNHMEIGDVQRKLGRKPTMNKQQEDDLVKKIIKFSEVGFPLPPKALKRTVYKYVNKRNCRA</sequence>
<keyword evidence="2" id="KW-1185">Reference proteome</keyword>
<dbReference type="EMBL" id="CM043018">
    <property type="protein sequence ID" value="KAI4463254.1"/>
    <property type="molecule type" value="Genomic_DNA"/>
</dbReference>
<reference evidence="1" key="1">
    <citation type="submission" date="2022-04" db="EMBL/GenBank/DDBJ databases">
        <title>Chromosome-scale genome assembly of Holotrichia oblita Faldermann.</title>
        <authorList>
            <person name="Rongchong L."/>
        </authorList>
    </citation>
    <scope>NUCLEOTIDE SEQUENCE</scope>
    <source>
        <strain evidence="1">81SQS9</strain>
    </source>
</reference>
<dbReference type="Proteomes" id="UP001056778">
    <property type="component" value="Chromosome 4"/>
</dbReference>
<name>A0ACB9T941_HOLOL</name>
<evidence type="ECO:0000313" key="2">
    <source>
        <dbReference type="Proteomes" id="UP001056778"/>
    </source>
</evidence>
<accession>A0ACB9T941</accession>
<comment type="caution">
    <text evidence="1">The sequence shown here is derived from an EMBL/GenBank/DDBJ whole genome shotgun (WGS) entry which is preliminary data.</text>
</comment>